<evidence type="ECO:0000256" key="1">
    <source>
        <dbReference type="ARBA" id="ARBA00022630"/>
    </source>
</evidence>
<dbReference type="EMBL" id="LAZR01058967">
    <property type="protein sequence ID" value="KKK68789.1"/>
    <property type="molecule type" value="Genomic_DNA"/>
</dbReference>
<reference evidence="4" key="1">
    <citation type="journal article" date="2015" name="Nature">
        <title>Complex archaea that bridge the gap between prokaryotes and eukaryotes.</title>
        <authorList>
            <person name="Spang A."/>
            <person name="Saw J.H."/>
            <person name="Jorgensen S.L."/>
            <person name="Zaremba-Niedzwiedzka K."/>
            <person name="Martijn J."/>
            <person name="Lind A.E."/>
            <person name="van Eijk R."/>
            <person name="Schleper C."/>
            <person name="Guy L."/>
            <person name="Ettema T.J."/>
        </authorList>
    </citation>
    <scope>NUCLEOTIDE SEQUENCE</scope>
</reference>
<gene>
    <name evidence="4" type="ORF">LCGC14_2940540</name>
</gene>
<dbReference type="PANTHER" id="PTHR43278">
    <property type="entry name" value="NAD(P)H-DEPENDENT FMN-CONTAINING OXIDOREDUCTASE YWQN-RELATED"/>
    <property type="match status" value="1"/>
</dbReference>
<evidence type="ECO:0000256" key="2">
    <source>
        <dbReference type="ARBA" id="ARBA00022643"/>
    </source>
</evidence>
<proteinExistence type="predicted"/>
<sequence length="206" mass="23002">MIINVLGINGSPRIGNSQYLLDHALENASEVDRENVKIDTYSMKGKTMNPCIACSHCVKHHGDCVHDDDFAELNDLWLKSDVILYSVPVYHMSIPGQLKCFIDRLGNSMFGRFKSEMPENMDTLPKQLKVVGTIVQGIHLFSGQEHTITDLINHALIMQCIPVTGDLWESYIGAAGWTSNRIERNSLEELVKNGDMDSEAAVRAAR</sequence>
<protein>
    <recommendedName>
        <fullName evidence="3">NADPH-dependent FMN reductase-like domain-containing protein</fullName>
    </recommendedName>
</protein>
<accession>A0A0F8ZQW2</accession>
<dbReference type="SUPFAM" id="SSF52218">
    <property type="entry name" value="Flavoproteins"/>
    <property type="match status" value="1"/>
</dbReference>
<dbReference type="Gene3D" id="3.40.50.360">
    <property type="match status" value="1"/>
</dbReference>
<evidence type="ECO:0000313" key="4">
    <source>
        <dbReference type="EMBL" id="KKK68789.1"/>
    </source>
</evidence>
<keyword evidence="2" id="KW-0288">FMN</keyword>
<keyword evidence="1" id="KW-0285">Flavoprotein</keyword>
<feature type="non-terminal residue" evidence="4">
    <location>
        <position position="206"/>
    </location>
</feature>
<dbReference type="PANTHER" id="PTHR43278:SF3">
    <property type="entry name" value="IRON-SULFUR FLAVOPROTEIN MJ0731"/>
    <property type="match status" value="1"/>
</dbReference>
<evidence type="ECO:0000259" key="3">
    <source>
        <dbReference type="Pfam" id="PF03358"/>
    </source>
</evidence>
<dbReference type="GO" id="GO:0016491">
    <property type="term" value="F:oxidoreductase activity"/>
    <property type="evidence" value="ECO:0007669"/>
    <property type="project" value="InterPro"/>
</dbReference>
<feature type="domain" description="NADPH-dependent FMN reductase-like" evidence="3">
    <location>
        <begin position="4"/>
        <end position="112"/>
    </location>
</feature>
<comment type="caution">
    <text evidence="4">The sequence shown here is derived from an EMBL/GenBank/DDBJ whole genome shotgun (WGS) entry which is preliminary data.</text>
</comment>
<dbReference type="InterPro" id="IPR005025">
    <property type="entry name" value="FMN_Rdtase-like_dom"/>
</dbReference>
<name>A0A0F8ZQW2_9ZZZZ</name>
<organism evidence="4">
    <name type="scientific">marine sediment metagenome</name>
    <dbReference type="NCBI Taxonomy" id="412755"/>
    <lineage>
        <taxon>unclassified sequences</taxon>
        <taxon>metagenomes</taxon>
        <taxon>ecological metagenomes</taxon>
    </lineage>
</organism>
<dbReference type="InterPro" id="IPR051796">
    <property type="entry name" value="ISF_SsuE-like"/>
</dbReference>
<dbReference type="InterPro" id="IPR029039">
    <property type="entry name" value="Flavoprotein-like_sf"/>
</dbReference>
<dbReference type="AlphaFoldDB" id="A0A0F8ZQW2"/>
<dbReference type="Pfam" id="PF03358">
    <property type="entry name" value="FMN_red"/>
    <property type="match status" value="1"/>
</dbReference>